<sequence>MATLFGGTHWRVRLPAGWRGEHDDTCATVAADSGVGALQFSSARKEGRPVTDDDLRDFAAEHVEAGARLAEVSLGDFTGYHLHFGTEDASWRNWYLRRGSVALFVAYNCEPSQRGVEVREIRTILASLASDEPAA</sequence>
<dbReference type="Proteomes" id="UP000324233">
    <property type="component" value="Chromosome"/>
</dbReference>
<gene>
    <name evidence="1" type="ORF">OJF2_41400</name>
</gene>
<accession>A0A5B9W5J2</accession>
<keyword evidence="2" id="KW-1185">Reference proteome</keyword>
<dbReference type="KEGG" id="agv:OJF2_41400"/>
<organism evidence="1 2">
    <name type="scientific">Aquisphaera giovannonii</name>
    <dbReference type="NCBI Taxonomy" id="406548"/>
    <lineage>
        <taxon>Bacteria</taxon>
        <taxon>Pseudomonadati</taxon>
        <taxon>Planctomycetota</taxon>
        <taxon>Planctomycetia</taxon>
        <taxon>Isosphaerales</taxon>
        <taxon>Isosphaeraceae</taxon>
        <taxon>Aquisphaera</taxon>
    </lineage>
</organism>
<evidence type="ECO:0000313" key="2">
    <source>
        <dbReference type="Proteomes" id="UP000324233"/>
    </source>
</evidence>
<dbReference type="AlphaFoldDB" id="A0A5B9W5J2"/>
<protein>
    <recommendedName>
        <fullName evidence="3">DUF3805 domain-containing protein</fullName>
    </recommendedName>
</protein>
<evidence type="ECO:0000313" key="1">
    <source>
        <dbReference type="EMBL" id="QEH35587.1"/>
    </source>
</evidence>
<dbReference type="EMBL" id="CP042997">
    <property type="protein sequence ID" value="QEH35587.1"/>
    <property type="molecule type" value="Genomic_DNA"/>
</dbReference>
<reference evidence="1 2" key="1">
    <citation type="submission" date="2019-08" db="EMBL/GenBank/DDBJ databases">
        <title>Deep-cultivation of Planctomycetes and their phenomic and genomic characterization uncovers novel biology.</title>
        <authorList>
            <person name="Wiegand S."/>
            <person name="Jogler M."/>
            <person name="Boedeker C."/>
            <person name="Pinto D."/>
            <person name="Vollmers J."/>
            <person name="Rivas-Marin E."/>
            <person name="Kohn T."/>
            <person name="Peeters S.H."/>
            <person name="Heuer A."/>
            <person name="Rast P."/>
            <person name="Oberbeckmann S."/>
            <person name="Bunk B."/>
            <person name="Jeske O."/>
            <person name="Meyerdierks A."/>
            <person name="Storesund J.E."/>
            <person name="Kallscheuer N."/>
            <person name="Luecker S."/>
            <person name="Lage O.M."/>
            <person name="Pohl T."/>
            <person name="Merkel B.J."/>
            <person name="Hornburger P."/>
            <person name="Mueller R.-W."/>
            <person name="Bruemmer F."/>
            <person name="Labrenz M."/>
            <person name="Spormann A.M."/>
            <person name="Op den Camp H."/>
            <person name="Overmann J."/>
            <person name="Amann R."/>
            <person name="Jetten M.S.M."/>
            <person name="Mascher T."/>
            <person name="Medema M.H."/>
            <person name="Devos D.P."/>
            <person name="Kaster A.-K."/>
            <person name="Ovreas L."/>
            <person name="Rohde M."/>
            <person name="Galperin M.Y."/>
            <person name="Jogler C."/>
        </authorList>
    </citation>
    <scope>NUCLEOTIDE SEQUENCE [LARGE SCALE GENOMIC DNA]</scope>
    <source>
        <strain evidence="1 2">OJF2</strain>
    </source>
</reference>
<proteinExistence type="predicted"/>
<evidence type="ECO:0008006" key="3">
    <source>
        <dbReference type="Google" id="ProtNLM"/>
    </source>
</evidence>
<name>A0A5B9W5J2_9BACT</name>